<comment type="subcellular location">
    <subcellularLocation>
        <location evidence="1">Nucleus</location>
    </subcellularLocation>
</comment>
<dbReference type="PROSITE" id="PS50127">
    <property type="entry name" value="UBC_2"/>
    <property type="match status" value="1"/>
</dbReference>
<dbReference type="SMART" id="SM00212">
    <property type="entry name" value="UBCc"/>
    <property type="match status" value="1"/>
</dbReference>
<dbReference type="InterPro" id="IPR046347">
    <property type="entry name" value="bZIP_sf"/>
</dbReference>
<dbReference type="CDD" id="cd23792">
    <property type="entry name" value="UBCc_UBE2D"/>
    <property type="match status" value="1"/>
</dbReference>
<feature type="compositionally biased region" description="Polar residues" evidence="13">
    <location>
        <begin position="208"/>
        <end position="217"/>
    </location>
</feature>
<feature type="compositionally biased region" description="Polar residues" evidence="13">
    <location>
        <begin position="248"/>
        <end position="260"/>
    </location>
</feature>
<dbReference type="PROSITE" id="PS50217">
    <property type="entry name" value="BZIP"/>
    <property type="match status" value="1"/>
</dbReference>
<dbReference type="GO" id="GO:0006511">
    <property type="term" value="P:ubiquitin-dependent protein catabolic process"/>
    <property type="evidence" value="ECO:0007669"/>
    <property type="project" value="UniProtKB-ARBA"/>
</dbReference>
<evidence type="ECO:0000313" key="16">
    <source>
        <dbReference type="EMBL" id="KAG6437645.1"/>
    </source>
</evidence>
<keyword evidence="12" id="KW-0175">Coiled coil</keyword>
<feature type="region of interest" description="Disordered" evidence="13">
    <location>
        <begin position="248"/>
        <end position="289"/>
    </location>
</feature>
<dbReference type="PROSITE" id="PS00183">
    <property type="entry name" value="UBC_1"/>
    <property type="match status" value="1"/>
</dbReference>
<dbReference type="FunFam" id="3.10.110.10:FF:000001">
    <property type="entry name" value="Ubiquitin-conjugating enzyme 28, E2"/>
    <property type="match status" value="1"/>
</dbReference>
<name>A0A8X8YWY0_SALSN</name>
<dbReference type="Proteomes" id="UP000298416">
    <property type="component" value="Unassembled WGS sequence"/>
</dbReference>
<dbReference type="Gene3D" id="3.10.110.10">
    <property type="entry name" value="Ubiquitin Conjugating Enzyme"/>
    <property type="match status" value="1"/>
</dbReference>
<dbReference type="PROSITE" id="PS00036">
    <property type="entry name" value="BZIP_BASIC"/>
    <property type="match status" value="1"/>
</dbReference>
<dbReference type="CDD" id="cd14702">
    <property type="entry name" value="bZIP_plant_GBF1"/>
    <property type="match status" value="1"/>
</dbReference>
<evidence type="ECO:0000256" key="10">
    <source>
        <dbReference type="ARBA" id="ARBA00043952"/>
    </source>
</evidence>
<dbReference type="Pfam" id="PF07777">
    <property type="entry name" value="MFMR"/>
    <property type="match status" value="1"/>
</dbReference>
<feature type="coiled-coil region" evidence="12">
    <location>
        <begin position="289"/>
        <end position="330"/>
    </location>
</feature>
<evidence type="ECO:0000256" key="2">
    <source>
        <dbReference type="ARBA" id="ARBA00022679"/>
    </source>
</evidence>
<keyword evidence="5" id="KW-0067">ATP-binding</keyword>
<accession>A0A8X8YWY0</accession>
<keyword evidence="4" id="KW-0833">Ubl conjugation pathway</keyword>
<keyword evidence="8" id="KW-0804">Transcription</keyword>
<dbReference type="InterPro" id="IPR004827">
    <property type="entry name" value="bZIP"/>
</dbReference>
<organism evidence="16">
    <name type="scientific">Salvia splendens</name>
    <name type="common">Scarlet sage</name>
    <dbReference type="NCBI Taxonomy" id="180675"/>
    <lineage>
        <taxon>Eukaryota</taxon>
        <taxon>Viridiplantae</taxon>
        <taxon>Streptophyta</taxon>
        <taxon>Embryophyta</taxon>
        <taxon>Tracheophyta</taxon>
        <taxon>Spermatophyta</taxon>
        <taxon>Magnoliopsida</taxon>
        <taxon>eudicotyledons</taxon>
        <taxon>Gunneridae</taxon>
        <taxon>Pentapetalae</taxon>
        <taxon>asterids</taxon>
        <taxon>lamiids</taxon>
        <taxon>Lamiales</taxon>
        <taxon>Lamiaceae</taxon>
        <taxon>Nepetoideae</taxon>
        <taxon>Mentheae</taxon>
        <taxon>Salviinae</taxon>
        <taxon>Salvia</taxon>
        <taxon>Salvia subgen. Calosphace</taxon>
        <taxon>core Calosphace</taxon>
    </lineage>
</organism>
<dbReference type="GO" id="GO:0004842">
    <property type="term" value="F:ubiquitin-protein transferase activity"/>
    <property type="evidence" value="ECO:0007669"/>
    <property type="project" value="UniProtKB-ARBA"/>
</dbReference>
<evidence type="ECO:0000256" key="7">
    <source>
        <dbReference type="ARBA" id="ARBA00023125"/>
    </source>
</evidence>
<keyword evidence="7" id="KW-0238">DNA-binding</keyword>
<evidence type="ECO:0000256" key="13">
    <source>
        <dbReference type="SAM" id="MobiDB-lite"/>
    </source>
</evidence>
<dbReference type="GO" id="GO:0005524">
    <property type="term" value="F:ATP binding"/>
    <property type="evidence" value="ECO:0007669"/>
    <property type="project" value="UniProtKB-KW"/>
</dbReference>
<dbReference type="EMBL" id="PNBA02000001">
    <property type="protein sequence ID" value="KAG6437645.1"/>
    <property type="molecule type" value="Genomic_DNA"/>
</dbReference>
<comment type="pathway">
    <text evidence="10">Protein modification.</text>
</comment>
<comment type="caution">
    <text evidence="16">The sequence shown here is derived from an EMBL/GenBank/DDBJ whole genome shotgun (WGS) entry which is preliminary data.</text>
</comment>
<dbReference type="SUPFAM" id="SSF57959">
    <property type="entry name" value="Leucine zipper domain"/>
    <property type="match status" value="1"/>
</dbReference>
<reference evidence="16" key="1">
    <citation type="submission" date="2018-01" db="EMBL/GenBank/DDBJ databases">
        <authorList>
            <person name="Mao J.F."/>
        </authorList>
    </citation>
    <scope>NUCLEOTIDE SEQUENCE</scope>
    <source>
        <strain evidence="16">Huo1</strain>
        <tissue evidence="16">Leaf</tissue>
    </source>
</reference>
<evidence type="ECO:0000256" key="12">
    <source>
        <dbReference type="SAM" id="Coils"/>
    </source>
</evidence>
<dbReference type="SUPFAM" id="SSF54495">
    <property type="entry name" value="UBC-like"/>
    <property type="match status" value="1"/>
</dbReference>
<protein>
    <recommendedName>
        <fullName evidence="18">Ubiquitin-conjugating enzyme E2 D/E</fullName>
    </recommendedName>
</protein>
<evidence type="ECO:0000256" key="11">
    <source>
        <dbReference type="PROSITE-ProRule" id="PRU10133"/>
    </source>
</evidence>
<feature type="domain" description="UBC core" evidence="14">
    <location>
        <begin position="421"/>
        <end position="567"/>
    </location>
</feature>
<feature type="compositionally biased region" description="Basic and acidic residues" evidence="13">
    <location>
        <begin position="263"/>
        <end position="289"/>
    </location>
</feature>
<dbReference type="GO" id="GO:0003700">
    <property type="term" value="F:DNA-binding transcription factor activity"/>
    <property type="evidence" value="ECO:0007669"/>
    <property type="project" value="InterPro"/>
</dbReference>
<dbReference type="GO" id="GO:0005634">
    <property type="term" value="C:nucleus"/>
    <property type="evidence" value="ECO:0007669"/>
    <property type="project" value="UniProtKB-SubCell"/>
</dbReference>
<evidence type="ECO:0000313" key="17">
    <source>
        <dbReference type="Proteomes" id="UP000298416"/>
    </source>
</evidence>
<evidence type="ECO:0000256" key="5">
    <source>
        <dbReference type="ARBA" id="ARBA00022840"/>
    </source>
</evidence>
<dbReference type="AlphaFoldDB" id="A0A8X8YWY0"/>
<keyword evidence="6" id="KW-0805">Transcription regulation</keyword>
<dbReference type="InterPro" id="IPR016135">
    <property type="entry name" value="UBQ-conjugating_enzyme/RWD"/>
</dbReference>
<evidence type="ECO:0000256" key="8">
    <source>
        <dbReference type="ARBA" id="ARBA00023163"/>
    </source>
</evidence>
<evidence type="ECO:0000256" key="9">
    <source>
        <dbReference type="ARBA" id="ARBA00023242"/>
    </source>
</evidence>
<evidence type="ECO:0008006" key="18">
    <source>
        <dbReference type="Google" id="ProtNLM"/>
    </source>
</evidence>
<dbReference type="InterPro" id="IPR023313">
    <property type="entry name" value="UBQ-conjugating_AS"/>
</dbReference>
<evidence type="ECO:0000256" key="6">
    <source>
        <dbReference type="ARBA" id="ARBA00023015"/>
    </source>
</evidence>
<dbReference type="GO" id="GO:0003677">
    <property type="term" value="F:DNA binding"/>
    <property type="evidence" value="ECO:0007669"/>
    <property type="project" value="UniProtKB-KW"/>
</dbReference>
<keyword evidence="3" id="KW-0547">Nucleotide-binding</keyword>
<evidence type="ECO:0000256" key="1">
    <source>
        <dbReference type="ARBA" id="ARBA00004123"/>
    </source>
</evidence>
<feature type="region of interest" description="Disordered" evidence="13">
    <location>
        <begin position="155"/>
        <end position="217"/>
    </location>
</feature>
<dbReference type="InterPro" id="IPR012900">
    <property type="entry name" value="MFMR"/>
</dbReference>
<keyword evidence="2" id="KW-0808">Transferase</keyword>
<evidence type="ECO:0000256" key="3">
    <source>
        <dbReference type="ARBA" id="ARBA00022741"/>
    </source>
</evidence>
<dbReference type="Gene3D" id="1.20.5.170">
    <property type="match status" value="1"/>
</dbReference>
<reference evidence="16" key="2">
    <citation type="submission" date="2020-08" db="EMBL/GenBank/DDBJ databases">
        <title>Plant Genome Project.</title>
        <authorList>
            <person name="Zhang R.-G."/>
        </authorList>
    </citation>
    <scope>NUCLEOTIDE SEQUENCE</scope>
    <source>
        <strain evidence="16">Huo1</strain>
        <tissue evidence="16">Leaf</tissue>
    </source>
</reference>
<feature type="domain" description="BZIP" evidence="15">
    <location>
        <begin position="264"/>
        <end position="327"/>
    </location>
</feature>
<dbReference type="Pfam" id="PF00179">
    <property type="entry name" value="UQ_con"/>
    <property type="match status" value="1"/>
</dbReference>
<keyword evidence="17" id="KW-1185">Reference proteome</keyword>
<evidence type="ECO:0000259" key="14">
    <source>
        <dbReference type="PROSITE" id="PS50127"/>
    </source>
</evidence>
<keyword evidence="9" id="KW-0539">Nucleus</keyword>
<evidence type="ECO:0000256" key="4">
    <source>
        <dbReference type="ARBA" id="ARBA00022786"/>
    </source>
</evidence>
<dbReference type="PANTHER" id="PTHR24068">
    <property type="entry name" value="UBIQUITIN-CONJUGATING ENZYME E2"/>
    <property type="match status" value="1"/>
</dbReference>
<evidence type="ECO:0000259" key="15">
    <source>
        <dbReference type="PROSITE" id="PS50217"/>
    </source>
</evidence>
<dbReference type="InterPro" id="IPR000608">
    <property type="entry name" value="UBC"/>
</dbReference>
<dbReference type="InterPro" id="IPR045314">
    <property type="entry name" value="bZIP_plant_GBF1"/>
</dbReference>
<feature type="active site" description="Glycyl thioester intermediate" evidence="11">
    <location>
        <position position="505"/>
    </location>
</feature>
<feature type="compositionally biased region" description="Basic and acidic residues" evidence="13">
    <location>
        <begin position="177"/>
        <end position="189"/>
    </location>
</feature>
<dbReference type="Pfam" id="PF00170">
    <property type="entry name" value="bZIP_1"/>
    <property type="match status" value="1"/>
</dbReference>
<dbReference type="SMART" id="SM00338">
    <property type="entry name" value="BRLZ"/>
    <property type="match status" value="1"/>
</dbReference>
<proteinExistence type="predicted"/>
<gene>
    <name evidence="16" type="ORF">SASPL_102566</name>
</gene>
<sequence length="568" mass="63123">MLCRVQAFTMLNIEVPAHLAYCGPQFTVPPYLNSAVVSPHVPPPYIWIVPPQYMVPPYGASYPGYYYHEQVYGNPGVSMAGTSFSIATPAESSGNTDGGFMKKESSDSQGFAVPIRNGNAESGGHGLDLRLSERHKPSHRLILLNAQNCSYDSEVTDNPVDRTNGVTAKAGRSCMKRNREESPKSETKGGKNQKKGSADVGQGYESMKQASSPTYTPVKTIENASTVPGLKDPSILDVKPVKTYNPRSSIANEAQMQGTPEQPELKSEKRKQSNRESARRSRLRKQAEAEKIATKVQTLIAENKTLESELDDLMKSSEKLELENVTLLEKLKDARPGEVNFLKIDRMRSQPVDTVNLLATERTDEDGDSYEQRSPAVFTKNEFHRVKIKKAAAEQKRKGESTEQVFVSLSWQSKDRIFSSMASKRILKELKDLQKDPPTSCSAGPVGEDMFHWQATIMGPQDSPYAGGVFLVTIHFPPDYPFKPPKVAFRTKVFHPNINSNGSICLDILKEQWSPALTISKVLLSICSLLTDPNPDDPLVPEIAHMYKTDRAKYEQTARSWTQKYAMG</sequence>